<evidence type="ECO:0000313" key="3">
    <source>
        <dbReference type="Proteomes" id="UP000271337"/>
    </source>
</evidence>
<feature type="region of interest" description="Disordered" evidence="1">
    <location>
        <begin position="171"/>
        <end position="209"/>
    </location>
</feature>
<feature type="region of interest" description="Disordered" evidence="1">
    <location>
        <begin position="97"/>
        <end position="119"/>
    </location>
</feature>
<dbReference type="OrthoDB" id="3908623at2759"/>
<protein>
    <submittedName>
        <fullName evidence="2">Uncharacterized protein</fullName>
    </submittedName>
</protein>
<name>A0A3M6YY79_HORWE</name>
<dbReference type="AlphaFoldDB" id="A0A3M6YY79"/>
<reference evidence="2 3" key="1">
    <citation type="journal article" date="2018" name="BMC Genomics">
        <title>Genomic evidence for intraspecific hybridization in a clonal and extremely halotolerant yeast.</title>
        <authorList>
            <person name="Gostincar C."/>
            <person name="Stajich J.E."/>
            <person name="Zupancic J."/>
            <person name="Zalar P."/>
            <person name="Gunde-Cimerman N."/>
        </authorList>
    </citation>
    <scope>NUCLEOTIDE SEQUENCE [LARGE SCALE GENOMIC DNA]</scope>
    <source>
        <strain evidence="2 3">EXF-6669</strain>
    </source>
</reference>
<feature type="region of interest" description="Disordered" evidence="1">
    <location>
        <begin position="292"/>
        <end position="318"/>
    </location>
</feature>
<feature type="region of interest" description="Disordered" evidence="1">
    <location>
        <begin position="34"/>
        <end position="68"/>
    </location>
</feature>
<organism evidence="2 3">
    <name type="scientific">Hortaea werneckii</name>
    <name type="common">Black yeast</name>
    <name type="synonym">Cladosporium werneckii</name>
    <dbReference type="NCBI Taxonomy" id="91943"/>
    <lineage>
        <taxon>Eukaryota</taxon>
        <taxon>Fungi</taxon>
        <taxon>Dikarya</taxon>
        <taxon>Ascomycota</taxon>
        <taxon>Pezizomycotina</taxon>
        <taxon>Dothideomycetes</taxon>
        <taxon>Dothideomycetidae</taxon>
        <taxon>Mycosphaerellales</taxon>
        <taxon>Teratosphaeriaceae</taxon>
        <taxon>Hortaea</taxon>
    </lineage>
</organism>
<comment type="caution">
    <text evidence="2">The sequence shown here is derived from an EMBL/GenBank/DDBJ whole genome shotgun (WGS) entry which is preliminary data.</text>
</comment>
<gene>
    <name evidence="2" type="ORF">D0867_09187</name>
</gene>
<evidence type="ECO:0000313" key="2">
    <source>
        <dbReference type="EMBL" id="RMY07963.1"/>
    </source>
</evidence>
<proteinExistence type="predicted"/>
<feature type="compositionally biased region" description="Basic and acidic residues" evidence="1">
    <location>
        <begin position="190"/>
        <end position="205"/>
    </location>
</feature>
<evidence type="ECO:0000256" key="1">
    <source>
        <dbReference type="SAM" id="MobiDB-lite"/>
    </source>
</evidence>
<accession>A0A3M6YY79</accession>
<sequence length="318" mass="34259">MVTAANGFYTANHWMDWMTCALLSRCLDASATDYPRNPDSPTSRPLHHASQGRDQVPPNGQDPRIPQERDVLRCRAPDQLEVYKNPPLSLNTLFLALRAPPPPTNKSSKKPTNHDLLNRSGRHTCTAQKGILVFEDASFAIVHATNPIAIPFLTLQPIEASREILQNHLATTNTRVGGDTQVESQQTGEGGKESGEEKEKEKETGVAEDLASTSKMLLSKLRGEEGIAGRSFPLTRPLATLSRAVYGARSSDSEPETIPVSGGMADTLCKDVGIPGLESELGDGEGWVVLKKGDGFGDEAEGEGDDGEEEGYVDLAGK</sequence>
<dbReference type="Proteomes" id="UP000271337">
    <property type="component" value="Unassembled WGS sequence"/>
</dbReference>
<dbReference type="EMBL" id="QWIL01001088">
    <property type="protein sequence ID" value="RMY07963.1"/>
    <property type="molecule type" value="Genomic_DNA"/>
</dbReference>
<feature type="compositionally biased region" description="Acidic residues" evidence="1">
    <location>
        <begin position="296"/>
        <end position="312"/>
    </location>
</feature>